<gene>
    <name evidence="4" type="ORF">PENSUB_1060</name>
</gene>
<dbReference type="AlphaFoldDB" id="A0A1Q5ULA4"/>
<feature type="domain" description="Endonuclease/exonuclease/phosphatase" evidence="3">
    <location>
        <begin position="425"/>
        <end position="558"/>
    </location>
</feature>
<evidence type="ECO:0000313" key="5">
    <source>
        <dbReference type="Proteomes" id="UP000186955"/>
    </source>
</evidence>
<evidence type="ECO:0000256" key="2">
    <source>
        <dbReference type="SAM" id="MobiDB-lite"/>
    </source>
</evidence>
<sequence length="636" mass="71215">MADPPARAAELLPTNGRGSAATPALEDQGWSTAPRTRRQTRHGDDHSSTVNLGDNNGRVTTKEIRQLIENLKQIIHHQTTLIESTKAELQEVKHDQNVLRTQNEKLHEEIRALRAQVEALPSTPPARSWATVAASGGGQQHSPMNHLRTNKDQNCVRITTQRSFVDPRDNDSDENAFGRYLPTEAANAHIRTALLSAPSTQDAQVAGVGTTKTGYVIRFKNVESAETALNNIEWLNELGNNTKLVKPRFGVVVHRTPTEDFDLETASAQAIEKIMEENELTERGFQIEELAWLKARDKPLGKFASLGTWFDSAEGAERILDRGLLVGQRYIDSVERRPRMEALINDHQSQNLDILLIQEPSITTYQTHVNHSAWRLYRPTIETDAVRYRSLIYVNRSISTSSHRQITCDHADLTAIKIWTADSQIIIFSVYIPPVPLFTPNEASAEPALTAIQNTITTALRDDPKPASVILSGDFNRHHPAWGGNHIQPQFIEDASELINFFQANGLHGCLPRGTATFWSLSDPGKNSTIDQTVTNRPDLLIKCHLYHDNYGSDHRATYSEWSLRAQRKPTAKAKKSYERADWGKIGTEVLLLVGPWKEIKTRPALDEMVDKLTEATAAAVDKHTPDLRPTPYSKR</sequence>
<dbReference type="EMBL" id="MNBE01000149">
    <property type="protein sequence ID" value="OKP13250.1"/>
    <property type="molecule type" value="Genomic_DNA"/>
</dbReference>
<reference evidence="4 5" key="1">
    <citation type="submission" date="2016-10" db="EMBL/GenBank/DDBJ databases">
        <title>Genome sequence of the ascomycete fungus Penicillium subrubescens.</title>
        <authorList>
            <person name="De Vries R.P."/>
            <person name="Peng M."/>
            <person name="Dilokpimol A."/>
            <person name="Hilden K."/>
            <person name="Makela M.R."/>
            <person name="Grigoriev I."/>
            <person name="Riley R."/>
            <person name="Granchi Z."/>
        </authorList>
    </citation>
    <scope>NUCLEOTIDE SEQUENCE [LARGE SCALE GENOMIC DNA]</scope>
    <source>
        <strain evidence="4 5">CBS 132785</strain>
    </source>
</reference>
<keyword evidence="1" id="KW-0175">Coiled coil</keyword>
<dbReference type="Pfam" id="PF14529">
    <property type="entry name" value="Exo_endo_phos_2"/>
    <property type="match status" value="1"/>
</dbReference>
<name>A0A1Q5ULA4_9EURO</name>
<evidence type="ECO:0000313" key="4">
    <source>
        <dbReference type="EMBL" id="OKP13250.1"/>
    </source>
</evidence>
<dbReference type="InterPro" id="IPR036691">
    <property type="entry name" value="Endo/exonu/phosph_ase_sf"/>
</dbReference>
<evidence type="ECO:0000259" key="3">
    <source>
        <dbReference type="Pfam" id="PF14529"/>
    </source>
</evidence>
<proteinExistence type="predicted"/>
<protein>
    <recommendedName>
        <fullName evidence="3">Endonuclease/exonuclease/phosphatase domain-containing protein</fullName>
    </recommendedName>
</protein>
<dbReference type="InterPro" id="IPR005135">
    <property type="entry name" value="Endo/exonuclease/phosphatase"/>
</dbReference>
<dbReference type="STRING" id="1316194.A0A1Q5ULA4"/>
<dbReference type="Proteomes" id="UP000186955">
    <property type="component" value="Unassembled WGS sequence"/>
</dbReference>
<comment type="caution">
    <text evidence="4">The sequence shown here is derived from an EMBL/GenBank/DDBJ whole genome shotgun (WGS) entry which is preliminary data.</text>
</comment>
<feature type="region of interest" description="Disordered" evidence="2">
    <location>
        <begin position="122"/>
        <end position="147"/>
    </location>
</feature>
<evidence type="ECO:0000256" key="1">
    <source>
        <dbReference type="SAM" id="Coils"/>
    </source>
</evidence>
<dbReference type="GO" id="GO:0003824">
    <property type="term" value="F:catalytic activity"/>
    <property type="evidence" value="ECO:0007669"/>
    <property type="project" value="InterPro"/>
</dbReference>
<dbReference type="Gene3D" id="3.60.10.10">
    <property type="entry name" value="Endonuclease/exonuclease/phosphatase"/>
    <property type="match status" value="1"/>
</dbReference>
<dbReference type="SUPFAM" id="SSF56219">
    <property type="entry name" value="DNase I-like"/>
    <property type="match status" value="1"/>
</dbReference>
<feature type="region of interest" description="Disordered" evidence="2">
    <location>
        <begin position="1"/>
        <end position="56"/>
    </location>
</feature>
<feature type="coiled-coil region" evidence="1">
    <location>
        <begin position="82"/>
        <end position="116"/>
    </location>
</feature>
<organism evidence="4 5">
    <name type="scientific">Penicillium subrubescens</name>
    <dbReference type="NCBI Taxonomy" id="1316194"/>
    <lineage>
        <taxon>Eukaryota</taxon>
        <taxon>Fungi</taxon>
        <taxon>Dikarya</taxon>
        <taxon>Ascomycota</taxon>
        <taxon>Pezizomycotina</taxon>
        <taxon>Eurotiomycetes</taxon>
        <taxon>Eurotiomycetidae</taxon>
        <taxon>Eurotiales</taxon>
        <taxon>Aspergillaceae</taxon>
        <taxon>Penicillium</taxon>
    </lineage>
</organism>
<accession>A0A1Q5ULA4</accession>
<keyword evidence="5" id="KW-1185">Reference proteome</keyword>